<proteinExistence type="predicted"/>
<feature type="compositionally biased region" description="Basic and acidic residues" evidence="1">
    <location>
        <begin position="562"/>
        <end position="592"/>
    </location>
</feature>
<gene>
    <name evidence="3" type="ORF">PCHAJ_000535600</name>
</gene>
<feature type="compositionally biased region" description="Low complexity" evidence="1">
    <location>
        <begin position="415"/>
        <end position="424"/>
    </location>
</feature>
<keyword evidence="2" id="KW-1133">Transmembrane helix</keyword>
<protein>
    <submittedName>
        <fullName evidence="3">CIR protein</fullName>
    </submittedName>
</protein>
<feature type="compositionally biased region" description="Polar residues" evidence="1">
    <location>
        <begin position="269"/>
        <end position="282"/>
    </location>
</feature>
<feature type="compositionally biased region" description="Basic and acidic residues" evidence="1">
    <location>
        <begin position="522"/>
        <end position="553"/>
    </location>
</feature>
<feature type="compositionally biased region" description="Basic and acidic residues" evidence="1">
    <location>
        <begin position="387"/>
        <end position="414"/>
    </location>
</feature>
<organism evidence="3">
    <name type="scientific">Plasmodium chabaudi chabaudi</name>
    <dbReference type="NCBI Taxonomy" id="31271"/>
    <lineage>
        <taxon>Eukaryota</taxon>
        <taxon>Sar</taxon>
        <taxon>Alveolata</taxon>
        <taxon>Apicomplexa</taxon>
        <taxon>Aconoidasida</taxon>
        <taxon>Haemosporida</taxon>
        <taxon>Plasmodiidae</taxon>
        <taxon>Plasmodium</taxon>
        <taxon>Plasmodium (Vinckeia)</taxon>
    </lineage>
</organism>
<feature type="non-terminal residue" evidence="3">
    <location>
        <position position="1"/>
    </location>
</feature>
<dbReference type="InterPro" id="IPR006477">
    <property type="entry name" value="Yir_bir_cir"/>
</dbReference>
<evidence type="ECO:0000313" key="3">
    <source>
        <dbReference type="EMBL" id="SCL92796.1"/>
    </source>
</evidence>
<name>A0A1C6WTH6_PLACU</name>
<dbReference type="AlphaFoldDB" id="A0A1C6WTH6"/>
<sequence length="761" mass="87125">FNKHSTIKAYCRNGGCKTNEERINALNAYIFKTFKDSIVIKQKYNHYDEYFLMWLSDKLYKMHIESIGQKYESNYMDGTTLNQAYEKHLKNHKGIFDYWDLFNIIGDLKEANLKYMAEFYKLLHKICKIITDYSNKGVQNKQIYKYPADCSLQYKNLYRNIYECKPYLDLLNKLKGIYDDFSSAIKEKNSNSKLATKLKKLTPKDKEEMAAVRGFKSYNFNNSKCISLHKKIAKSKKPDKSSLQPSNQQKGGQKETPPPHKPKIKETKQQSSTESSPQSAPKLSQAPASDIQKESPGSQGISGGTSDPLPTQGVKSQNSGDGQPDPASNSGTPKKQPDTSSVQDKAKENNPTTSENTDQENVQKSDIDDTGNKGGKLKVSEPIPQDKQVHQPPEDENPPKENGSELKDNVKELDNTQTDTDTQDGSNPEHKNNQDNTDTPTSTEDNHDVFNWSILIKYGNLFVNRIKEYREPVTNSLHYIQTNLYEYTWPTLNKVYTTFREYSENFNIMDYFNVESNPNKLKKSETSEDEPQNKEDKEETPPSLPDSEKKESQDTQQPTPTEQREDNPQEQHSIPKHDQTDSEQEKTSDSSPEKQSQTLVNSSSDTHSTETGSEGPGINVEDKTPQLLNSIDIFKGYNRPEMAITILLIPIISLIIYKYFLSGWRKELKKKQKMKKVINLFGANKTTKTVINSSDGKKQVQIIIKSSSQKKQTKKSINFVNRKKPPFLNIYKLMMADAIPFINLFFLLIFFVYKRKRNTIE</sequence>
<feature type="compositionally biased region" description="Polar residues" evidence="1">
    <location>
        <begin position="295"/>
        <end position="360"/>
    </location>
</feature>
<dbReference type="Pfam" id="PF06022">
    <property type="entry name" value="Cir_Bir_Yir"/>
    <property type="match status" value="1"/>
</dbReference>
<feature type="region of interest" description="Disordered" evidence="1">
    <location>
        <begin position="231"/>
        <end position="446"/>
    </location>
</feature>
<feature type="region of interest" description="Disordered" evidence="1">
    <location>
        <begin position="518"/>
        <end position="623"/>
    </location>
</feature>
<keyword evidence="2" id="KW-0812">Transmembrane</keyword>
<dbReference type="EMBL" id="FMIL01000406">
    <property type="protein sequence ID" value="SCL92796.1"/>
    <property type="molecule type" value="Genomic_DNA"/>
</dbReference>
<feature type="compositionally biased region" description="Polar residues" evidence="1">
    <location>
        <begin position="593"/>
        <end position="612"/>
    </location>
</feature>
<evidence type="ECO:0000256" key="2">
    <source>
        <dbReference type="SAM" id="Phobius"/>
    </source>
</evidence>
<keyword evidence="2" id="KW-0472">Membrane</keyword>
<feature type="compositionally biased region" description="Polar residues" evidence="1">
    <location>
        <begin position="434"/>
        <end position="443"/>
    </location>
</feature>
<evidence type="ECO:0000256" key="1">
    <source>
        <dbReference type="SAM" id="MobiDB-lite"/>
    </source>
</evidence>
<feature type="transmembrane region" description="Helical" evidence="2">
    <location>
        <begin position="642"/>
        <end position="661"/>
    </location>
</feature>
<reference evidence="3" key="1">
    <citation type="submission" date="2016-08" db="EMBL/GenBank/DDBJ databases">
        <authorList>
            <consortium name="Pathogen Informatics"/>
        </authorList>
    </citation>
    <scope>NUCLEOTIDE SEQUENCE</scope>
    <source>
        <strain evidence="3">AJ</strain>
    </source>
</reference>
<accession>A0A1C6WTH6</accession>
<feature type="compositionally biased region" description="Basic and acidic residues" evidence="1">
    <location>
        <begin position="361"/>
        <end position="371"/>
    </location>
</feature>
<dbReference type="Proteomes" id="UP000507163">
    <property type="component" value="Unassembled WGS sequence"/>
</dbReference>
<feature type="transmembrane region" description="Helical" evidence="2">
    <location>
        <begin position="730"/>
        <end position="753"/>
    </location>
</feature>